<reference evidence="3" key="1">
    <citation type="journal article" date="2011" name="Nature">
        <title>A high-resolution map of human evolutionary constraint using 29 mammals.</title>
        <authorList>
            <person name="Lindblad-Toh K."/>
            <person name="Garber M."/>
            <person name="Zuk O."/>
            <person name="Lin M.F."/>
            <person name="Parker B.J."/>
            <person name="Washietl S."/>
            <person name="Kheradpour P."/>
            <person name="Ernst J."/>
            <person name="Jordan G."/>
            <person name="Mauceli E."/>
            <person name="Ward L.D."/>
            <person name="Lowe C.B."/>
            <person name="Holloway A.K."/>
            <person name="Clamp M."/>
            <person name="Gnerre S."/>
            <person name="Alfoldi J."/>
            <person name="Beal K."/>
            <person name="Chang J."/>
            <person name="Clawson H."/>
            <person name="Cuff J."/>
            <person name="Di Palma F."/>
            <person name="Fitzgerald S."/>
            <person name="Flicek P."/>
            <person name="Guttman M."/>
            <person name="Hubisz M.J."/>
            <person name="Jaffe D.B."/>
            <person name="Jungreis I."/>
            <person name="Kent W.J."/>
            <person name="Kostka D."/>
            <person name="Lara M."/>
            <person name="Martins A.L."/>
            <person name="Massingham T."/>
            <person name="Moltke I."/>
            <person name="Raney B.J."/>
            <person name="Rasmussen M.D."/>
            <person name="Robinson J."/>
            <person name="Stark A."/>
            <person name="Vilella A.J."/>
            <person name="Wen J."/>
            <person name="Xie X."/>
            <person name="Zody M.C."/>
            <person name="Baldwin J."/>
            <person name="Bloom T."/>
            <person name="Chin C.W."/>
            <person name="Heiman D."/>
            <person name="Nicol R."/>
            <person name="Nusbaum C."/>
            <person name="Young S."/>
            <person name="Wilkinson J."/>
            <person name="Worley K.C."/>
            <person name="Kovar C.L."/>
            <person name="Muzny D.M."/>
            <person name="Gibbs R.A."/>
            <person name="Cree A."/>
            <person name="Dihn H.H."/>
            <person name="Fowler G."/>
            <person name="Jhangiani S."/>
            <person name="Joshi V."/>
            <person name="Lee S."/>
            <person name="Lewis L.R."/>
            <person name="Nazareth L.V."/>
            <person name="Okwuonu G."/>
            <person name="Santibanez J."/>
            <person name="Warren W.C."/>
            <person name="Mardis E.R."/>
            <person name="Weinstock G.M."/>
            <person name="Wilson R.K."/>
            <person name="Delehaunty K."/>
            <person name="Dooling D."/>
            <person name="Fronik C."/>
            <person name="Fulton L."/>
            <person name="Fulton B."/>
            <person name="Graves T."/>
            <person name="Minx P."/>
            <person name="Sodergren E."/>
            <person name="Birney E."/>
            <person name="Margulies E.H."/>
            <person name="Herrero J."/>
            <person name="Green E.D."/>
            <person name="Haussler D."/>
            <person name="Siepel A."/>
            <person name="Goldman N."/>
            <person name="Pollard K.S."/>
            <person name="Pedersen J.S."/>
            <person name="Lander E.S."/>
            <person name="Kellis M."/>
        </authorList>
    </citation>
    <scope>NUCLEOTIDE SEQUENCE [LARGE SCALE GENOMIC DNA]</scope>
    <source>
        <strain evidence="3">2N</strain>
    </source>
</reference>
<dbReference type="GO" id="GO:0005829">
    <property type="term" value="C:cytosol"/>
    <property type="evidence" value="ECO:0007669"/>
    <property type="project" value="TreeGrafter"/>
</dbReference>
<protein>
    <submittedName>
        <fullName evidence="2">DENN domain containing 1A</fullName>
    </submittedName>
</protein>
<dbReference type="InterPro" id="IPR040032">
    <property type="entry name" value="DENND1A/B/C"/>
</dbReference>
<gene>
    <name evidence="2" type="primary">DENND1A</name>
</gene>
<dbReference type="VEuPathDB" id="HostDB:ENSCPOG00000014548"/>
<dbReference type="EMBL" id="AAKN02030292">
    <property type="status" value="NOT_ANNOTATED_CDS"/>
    <property type="molecule type" value="Genomic_DNA"/>
</dbReference>
<keyword evidence="3" id="KW-1185">Reference proteome</keyword>
<dbReference type="InterPro" id="IPR043153">
    <property type="entry name" value="DENN_C"/>
</dbReference>
<feature type="domain" description="UDENN" evidence="1">
    <location>
        <begin position="1"/>
        <end position="105"/>
    </location>
</feature>
<dbReference type="GO" id="GO:0032456">
    <property type="term" value="P:endocytic recycling"/>
    <property type="evidence" value="ECO:0007669"/>
    <property type="project" value="TreeGrafter"/>
</dbReference>
<sequence>MGSRIKQNPETTFEVYVEVAYPRTGGSLSDPEVQRQFPEDYSDQKVRNMALDDVVILNVDTNTLETPFDDLQSLPNDVISSLKNRLKKVSTTTGDGVARAFLKAQ</sequence>
<dbReference type="EMBL" id="AAKN02030293">
    <property type="status" value="NOT_ANNOTATED_CDS"/>
    <property type="molecule type" value="Genomic_DNA"/>
</dbReference>
<evidence type="ECO:0000313" key="3">
    <source>
        <dbReference type="Proteomes" id="UP000005447"/>
    </source>
</evidence>
<reference evidence="2" key="3">
    <citation type="submission" date="2025-09" db="UniProtKB">
        <authorList>
            <consortium name="Ensembl"/>
        </authorList>
    </citation>
    <scope>IDENTIFICATION</scope>
    <source>
        <strain evidence="2">2N</strain>
    </source>
</reference>
<dbReference type="EMBL" id="AAKN02030288">
    <property type="status" value="NOT_ANNOTATED_CDS"/>
    <property type="molecule type" value="Genomic_DNA"/>
</dbReference>
<dbReference type="AlphaFoldDB" id="A0A286Y0M2"/>
<evidence type="ECO:0000313" key="2">
    <source>
        <dbReference type="Ensembl" id="ENSCPOP00000031361.1"/>
    </source>
</evidence>
<organism evidence="2 3">
    <name type="scientific">Cavia porcellus</name>
    <name type="common">Guinea pig</name>
    <dbReference type="NCBI Taxonomy" id="10141"/>
    <lineage>
        <taxon>Eukaryota</taxon>
        <taxon>Metazoa</taxon>
        <taxon>Chordata</taxon>
        <taxon>Craniata</taxon>
        <taxon>Vertebrata</taxon>
        <taxon>Euteleostomi</taxon>
        <taxon>Mammalia</taxon>
        <taxon>Eutheria</taxon>
        <taxon>Euarchontoglires</taxon>
        <taxon>Glires</taxon>
        <taxon>Rodentia</taxon>
        <taxon>Hystricomorpha</taxon>
        <taxon>Caviidae</taxon>
        <taxon>Cavia</taxon>
    </lineage>
</organism>
<dbReference type="PANTHER" id="PTHR13196:SF22">
    <property type="entry name" value="DENN DOMAIN-CONTAINING PROTEIN 1A"/>
    <property type="match status" value="1"/>
</dbReference>
<reference evidence="2" key="2">
    <citation type="submission" date="2025-08" db="UniProtKB">
        <authorList>
            <consortium name="Ensembl"/>
        </authorList>
    </citation>
    <scope>IDENTIFICATION</scope>
    <source>
        <strain evidence="2">2N</strain>
    </source>
</reference>
<dbReference type="Bgee" id="ENSCPOG00000014548">
    <property type="expression patterns" value="Expressed in pituitary gland and 13 other cell types or tissues"/>
</dbReference>
<evidence type="ECO:0000259" key="1">
    <source>
        <dbReference type="PROSITE" id="PS50211"/>
    </source>
</evidence>
<dbReference type="Gene3D" id="3.40.50.11500">
    <property type="match status" value="1"/>
</dbReference>
<dbReference type="Proteomes" id="UP000005447">
    <property type="component" value="Unassembled WGS sequence"/>
</dbReference>
<dbReference type="InterPro" id="IPR037516">
    <property type="entry name" value="Tripartite_DENN"/>
</dbReference>
<dbReference type="PANTHER" id="PTHR13196">
    <property type="entry name" value="DENN DOMAIN-CONTAINING"/>
    <property type="match status" value="1"/>
</dbReference>
<dbReference type="EMBL" id="AAKN02030289">
    <property type="status" value="NOT_ANNOTATED_CDS"/>
    <property type="molecule type" value="Genomic_DNA"/>
</dbReference>
<dbReference type="EMBL" id="AAKN02030294">
    <property type="status" value="NOT_ANNOTATED_CDS"/>
    <property type="molecule type" value="Genomic_DNA"/>
</dbReference>
<dbReference type="GO" id="GO:0006897">
    <property type="term" value="P:endocytosis"/>
    <property type="evidence" value="ECO:0007669"/>
    <property type="project" value="TreeGrafter"/>
</dbReference>
<dbReference type="GeneTree" id="ENSGT00940000156261"/>
<dbReference type="EMBL" id="AAKN02030290">
    <property type="status" value="NOT_ANNOTATED_CDS"/>
    <property type="molecule type" value="Genomic_DNA"/>
</dbReference>
<dbReference type="EMBL" id="AAKN02030291">
    <property type="status" value="NOT_ANNOTATED_CDS"/>
    <property type="molecule type" value="Genomic_DNA"/>
</dbReference>
<dbReference type="Ensembl" id="ENSCPOT00000038059.1">
    <property type="protein sequence ID" value="ENSCPOP00000031361.1"/>
    <property type="gene ID" value="ENSCPOG00000014548.4"/>
</dbReference>
<dbReference type="GO" id="GO:0005085">
    <property type="term" value="F:guanyl-nucleotide exchange factor activity"/>
    <property type="evidence" value="ECO:0007669"/>
    <property type="project" value="InterPro"/>
</dbReference>
<accession>A0A286Y0M2</accession>
<proteinExistence type="predicted"/>
<dbReference type="GO" id="GO:0030136">
    <property type="term" value="C:clathrin-coated vesicle"/>
    <property type="evidence" value="ECO:0007669"/>
    <property type="project" value="TreeGrafter"/>
</dbReference>
<dbReference type="EMBL" id="AAKN02030295">
    <property type="status" value="NOT_ANNOTATED_CDS"/>
    <property type="molecule type" value="Genomic_DNA"/>
</dbReference>
<dbReference type="PROSITE" id="PS50211">
    <property type="entry name" value="DENN"/>
    <property type="match status" value="1"/>
</dbReference>
<name>A0A286Y0M2_CAVPO</name>
<dbReference type="GO" id="GO:1901981">
    <property type="term" value="F:phosphatidylinositol phosphate binding"/>
    <property type="evidence" value="ECO:0007669"/>
    <property type="project" value="TreeGrafter"/>
</dbReference>